<dbReference type="InterPro" id="IPR044068">
    <property type="entry name" value="CB"/>
</dbReference>
<dbReference type="EMBL" id="JAGGKX010000029">
    <property type="protein sequence ID" value="MBP1971642.1"/>
    <property type="molecule type" value="Genomic_DNA"/>
</dbReference>
<dbReference type="Pfam" id="PF00589">
    <property type="entry name" value="Phage_integrase"/>
    <property type="match status" value="1"/>
</dbReference>
<keyword evidence="2" id="KW-0229">DNA integration</keyword>
<dbReference type="PROSITE" id="PS51900">
    <property type="entry name" value="CB"/>
    <property type="match status" value="1"/>
</dbReference>
<dbReference type="InterPro" id="IPR002104">
    <property type="entry name" value="Integrase_catalytic"/>
</dbReference>
<dbReference type="Gene3D" id="1.10.150.130">
    <property type="match status" value="1"/>
</dbReference>
<accession>A0ABS4IL06</accession>
<reference evidence="8 9" key="1">
    <citation type="submission" date="2021-03" db="EMBL/GenBank/DDBJ databases">
        <title>Genomic Encyclopedia of Type Strains, Phase IV (KMG-IV): sequencing the most valuable type-strain genomes for metagenomic binning, comparative biology and taxonomic classification.</title>
        <authorList>
            <person name="Goeker M."/>
        </authorList>
    </citation>
    <scope>NUCLEOTIDE SEQUENCE [LARGE SCALE GENOMIC DNA]</scope>
    <source>
        <strain evidence="8 9">DSM 25609</strain>
    </source>
</reference>
<dbReference type="Pfam" id="PF14659">
    <property type="entry name" value="Phage_int_SAM_3"/>
    <property type="match status" value="1"/>
</dbReference>
<organism evidence="8 9">
    <name type="scientific">Virgibacillus natechei</name>
    <dbReference type="NCBI Taxonomy" id="1216297"/>
    <lineage>
        <taxon>Bacteria</taxon>
        <taxon>Bacillati</taxon>
        <taxon>Bacillota</taxon>
        <taxon>Bacilli</taxon>
        <taxon>Bacillales</taxon>
        <taxon>Bacillaceae</taxon>
        <taxon>Virgibacillus</taxon>
    </lineage>
</organism>
<protein>
    <submittedName>
        <fullName evidence="8">Integrase</fullName>
    </submittedName>
</protein>
<proteinExistence type="inferred from homology"/>
<dbReference type="InterPro" id="IPR013762">
    <property type="entry name" value="Integrase-like_cat_sf"/>
</dbReference>
<dbReference type="InterPro" id="IPR028259">
    <property type="entry name" value="AP2-like_int_N"/>
</dbReference>
<evidence type="ECO:0000313" key="8">
    <source>
        <dbReference type="EMBL" id="MBP1971642.1"/>
    </source>
</evidence>
<dbReference type="InterPro" id="IPR010998">
    <property type="entry name" value="Integrase_recombinase_N"/>
</dbReference>
<dbReference type="InterPro" id="IPR004107">
    <property type="entry name" value="Integrase_SAM-like_N"/>
</dbReference>
<dbReference type="RefSeq" id="WP_209464660.1">
    <property type="nucleotide sequence ID" value="NZ_CP110224.1"/>
</dbReference>
<evidence type="ECO:0000256" key="1">
    <source>
        <dbReference type="ARBA" id="ARBA00008857"/>
    </source>
</evidence>
<evidence type="ECO:0000256" key="5">
    <source>
        <dbReference type="PROSITE-ProRule" id="PRU01248"/>
    </source>
</evidence>
<evidence type="ECO:0000313" key="9">
    <source>
        <dbReference type="Proteomes" id="UP001519345"/>
    </source>
</evidence>
<comment type="caution">
    <text evidence="8">The sequence shown here is derived from an EMBL/GenBank/DDBJ whole genome shotgun (WGS) entry which is preliminary data.</text>
</comment>
<keyword evidence="4" id="KW-0233">DNA recombination</keyword>
<dbReference type="CDD" id="cd01189">
    <property type="entry name" value="INT_ICEBs1_C_like"/>
    <property type="match status" value="1"/>
</dbReference>
<dbReference type="InterPro" id="IPR011010">
    <property type="entry name" value="DNA_brk_join_enz"/>
</dbReference>
<gene>
    <name evidence="8" type="ORF">J2Z83_003793</name>
</gene>
<dbReference type="Pfam" id="PF14657">
    <property type="entry name" value="Arm-DNA-bind_4"/>
    <property type="match status" value="1"/>
</dbReference>
<evidence type="ECO:0000259" key="7">
    <source>
        <dbReference type="PROSITE" id="PS51900"/>
    </source>
</evidence>
<dbReference type="SUPFAM" id="SSF56349">
    <property type="entry name" value="DNA breaking-rejoining enzymes"/>
    <property type="match status" value="1"/>
</dbReference>
<dbReference type="Gene3D" id="1.10.443.10">
    <property type="entry name" value="Intergrase catalytic core"/>
    <property type="match status" value="1"/>
</dbReference>
<feature type="domain" description="Tyr recombinase" evidence="6">
    <location>
        <begin position="167"/>
        <end position="364"/>
    </location>
</feature>
<feature type="domain" description="Core-binding (CB)" evidence="7">
    <location>
        <begin position="63"/>
        <end position="146"/>
    </location>
</feature>
<keyword evidence="9" id="KW-1185">Reference proteome</keyword>
<name>A0ABS4IL06_9BACI</name>
<keyword evidence="3 5" id="KW-0238">DNA-binding</keyword>
<dbReference type="PANTHER" id="PTHR30349">
    <property type="entry name" value="PHAGE INTEGRASE-RELATED"/>
    <property type="match status" value="1"/>
</dbReference>
<evidence type="ECO:0000256" key="4">
    <source>
        <dbReference type="ARBA" id="ARBA00023172"/>
    </source>
</evidence>
<dbReference type="InterPro" id="IPR050090">
    <property type="entry name" value="Tyrosine_recombinase_XerCD"/>
</dbReference>
<evidence type="ECO:0000256" key="2">
    <source>
        <dbReference type="ARBA" id="ARBA00022908"/>
    </source>
</evidence>
<comment type="similarity">
    <text evidence="1">Belongs to the 'phage' integrase family.</text>
</comment>
<dbReference type="PANTHER" id="PTHR30349:SF64">
    <property type="entry name" value="PROPHAGE INTEGRASE INTD-RELATED"/>
    <property type="match status" value="1"/>
</dbReference>
<dbReference type="Proteomes" id="UP001519345">
    <property type="component" value="Unassembled WGS sequence"/>
</dbReference>
<dbReference type="PROSITE" id="PS51898">
    <property type="entry name" value="TYR_RECOMBINASE"/>
    <property type="match status" value="1"/>
</dbReference>
<sequence>MQGSIIKRGNKYSFVINLGRDPVTKKRKQKRVSGFTSKKKAQAAMNDVINELNKGSYVEPSSETLGDYLDDWLKHKEKRIAHSTYLHYKSYLNNHIKPALGNVKVFDLKPRQVQSFYDSLLEKGDLSERSVHHIHRILSNALEKGARIGDIQSNVAKAVEPATVRKKEMNFWDMDILSDFLDATRQEAHYISWYLGAFTGMRQGEILGLKWDCVDFENKTIHVRRALKRDNDKHIIADLKNNASYRTIAISDSDVFELKKHHNEQKEIKMKIGKDYHDYNLVVATGSGNYVLPSNIWRSFNRCIERLEVERIRFHDLRHTHASMLFSLDVHPKIVQERLGHSSITVTLDTYSHMLPNMQEAVAESLESAFKKETKNKNKESL</sequence>
<evidence type="ECO:0000259" key="6">
    <source>
        <dbReference type="PROSITE" id="PS51898"/>
    </source>
</evidence>
<evidence type="ECO:0000256" key="3">
    <source>
        <dbReference type="ARBA" id="ARBA00023125"/>
    </source>
</evidence>